<evidence type="ECO:0000259" key="7">
    <source>
        <dbReference type="Pfam" id="PF12823"/>
    </source>
</evidence>
<evidence type="ECO:0000313" key="9">
    <source>
        <dbReference type="Proteomes" id="UP001589748"/>
    </source>
</evidence>
<evidence type="ECO:0000256" key="6">
    <source>
        <dbReference type="SAM" id="Phobius"/>
    </source>
</evidence>
<keyword evidence="5 6" id="KW-0472">Membrane</keyword>
<evidence type="ECO:0000256" key="2">
    <source>
        <dbReference type="ARBA" id="ARBA00022475"/>
    </source>
</evidence>
<comment type="caution">
    <text evidence="8">The sequence shown here is derived from an EMBL/GenBank/DDBJ whole genome shotgun (WGS) entry which is preliminary data.</text>
</comment>
<organism evidence="8 9">
    <name type="scientific">Kineococcus gynurae</name>
    <dbReference type="NCBI Taxonomy" id="452979"/>
    <lineage>
        <taxon>Bacteria</taxon>
        <taxon>Bacillati</taxon>
        <taxon>Actinomycetota</taxon>
        <taxon>Actinomycetes</taxon>
        <taxon>Kineosporiales</taxon>
        <taxon>Kineosporiaceae</taxon>
        <taxon>Kineococcus</taxon>
    </lineage>
</organism>
<keyword evidence="3 6" id="KW-0812">Transmembrane</keyword>
<keyword evidence="4 6" id="KW-1133">Transmembrane helix</keyword>
<dbReference type="Proteomes" id="UP001589748">
    <property type="component" value="Unassembled WGS sequence"/>
</dbReference>
<feature type="transmembrane region" description="Helical" evidence="6">
    <location>
        <begin position="63"/>
        <end position="83"/>
    </location>
</feature>
<feature type="domain" description="DUF3817" evidence="7">
    <location>
        <begin position="26"/>
        <end position="113"/>
    </location>
</feature>
<dbReference type="EMBL" id="JBHMDM010000005">
    <property type="protein sequence ID" value="MFB9377316.1"/>
    <property type="molecule type" value="Genomic_DNA"/>
</dbReference>
<gene>
    <name evidence="8" type="ORF">ACFFVI_10060</name>
</gene>
<dbReference type="Pfam" id="PF12823">
    <property type="entry name" value="DUF3817"/>
    <property type="match status" value="1"/>
</dbReference>
<evidence type="ECO:0000313" key="8">
    <source>
        <dbReference type="EMBL" id="MFB9377316.1"/>
    </source>
</evidence>
<accession>A0ABV5LT88</accession>
<dbReference type="NCBIfam" id="TIGR03954">
    <property type="entry name" value="integ_memb_HG"/>
    <property type="match status" value="1"/>
</dbReference>
<dbReference type="PANTHER" id="PTHR40077">
    <property type="entry name" value="MEMBRANE PROTEIN-RELATED"/>
    <property type="match status" value="1"/>
</dbReference>
<name>A0ABV5LT88_9ACTN</name>
<dbReference type="RefSeq" id="WP_380139243.1">
    <property type="nucleotide sequence ID" value="NZ_JBHLUI010000010.1"/>
</dbReference>
<evidence type="ECO:0000256" key="4">
    <source>
        <dbReference type="ARBA" id="ARBA00022989"/>
    </source>
</evidence>
<protein>
    <submittedName>
        <fullName evidence="8">DUF3817 domain-containing protein</fullName>
    </submittedName>
</protein>
<comment type="subcellular location">
    <subcellularLocation>
        <location evidence="1">Cell membrane</location>
        <topology evidence="1">Multi-pass membrane protein</topology>
    </subcellularLocation>
</comment>
<feature type="transmembrane region" description="Helical" evidence="6">
    <location>
        <begin position="30"/>
        <end position="51"/>
    </location>
</feature>
<reference evidence="8 9" key="1">
    <citation type="submission" date="2024-09" db="EMBL/GenBank/DDBJ databases">
        <authorList>
            <person name="Sun Q."/>
            <person name="Mori K."/>
        </authorList>
    </citation>
    <scope>NUCLEOTIDE SEQUENCE [LARGE SCALE GENOMIC DNA]</scope>
    <source>
        <strain evidence="8 9">TISTR 1856</strain>
    </source>
</reference>
<keyword evidence="9" id="KW-1185">Reference proteome</keyword>
<proteinExistence type="predicted"/>
<evidence type="ECO:0000256" key="3">
    <source>
        <dbReference type="ARBA" id="ARBA00022692"/>
    </source>
</evidence>
<dbReference type="PANTHER" id="PTHR40077:SF2">
    <property type="entry name" value="MEMBRANE PROTEIN"/>
    <property type="match status" value="1"/>
</dbReference>
<sequence>MSDETARAGARAQGSASIPKVRAALLRYRVLAWITGFGLILLTYSLLRHVGLALPGAEGISEWLGPIHGTFYILLLVSTFDLGTRVRWSWSRMILTALAGTVPFLSFYAERRNTAAVVRLLQRG</sequence>
<dbReference type="InterPro" id="IPR023845">
    <property type="entry name" value="DUF3817_TM"/>
</dbReference>
<evidence type="ECO:0000256" key="1">
    <source>
        <dbReference type="ARBA" id="ARBA00004651"/>
    </source>
</evidence>
<evidence type="ECO:0000256" key="5">
    <source>
        <dbReference type="ARBA" id="ARBA00023136"/>
    </source>
</evidence>
<keyword evidence="2" id="KW-1003">Cell membrane</keyword>